<evidence type="ECO:0000313" key="1">
    <source>
        <dbReference type="EMBL" id="KAA6353178.1"/>
    </source>
</evidence>
<reference evidence="1 2" key="1">
    <citation type="submission" date="2019-03" db="EMBL/GenBank/DDBJ databases">
        <title>Single cell metagenomics reveals metabolic interactions within the superorganism composed of flagellate Streblomastix strix and complex community of Bacteroidetes bacteria on its surface.</title>
        <authorList>
            <person name="Treitli S.C."/>
            <person name="Kolisko M."/>
            <person name="Husnik F."/>
            <person name="Keeling P."/>
            <person name="Hampl V."/>
        </authorList>
    </citation>
    <scope>NUCLEOTIDE SEQUENCE [LARGE SCALE GENOMIC DNA]</scope>
    <source>
        <strain evidence="1">ST1C</strain>
    </source>
</reference>
<comment type="caution">
    <text evidence="1">The sequence shown here is derived from an EMBL/GenBank/DDBJ whole genome shotgun (WGS) entry which is preliminary data.</text>
</comment>
<gene>
    <name evidence="1" type="ORF">EZS28_051295</name>
</gene>
<proteinExistence type="predicted"/>
<evidence type="ECO:0000313" key="2">
    <source>
        <dbReference type="Proteomes" id="UP000324800"/>
    </source>
</evidence>
<accession>A0A5J4T4W8</accession>
<organism evidence="1 2">
    <name type="scientific">Streblomastix strix</name>
    <dbReference type="NCBI Taxonomy" id="222440"/>
    <lineage>
        <taxon>Eukaryota</taxon>
        <taxon>Metamonada</taxon>
        <taxon>Preaxostyla</taxon>
        <taxon>Oxymonadida</taxon>
        <taxon>Streblomastigidae</taxon>
        <taxon>Streblomastix</taxon>
    </lineage>
</organism>
<dbReference type="EMBL" id="SNRW01038607">
    <property type="protein sequence ID" value="KAA6353178.1"/>
    <property type="molecule type" value="Genomic_DNA"/>
</dbReference>
<dbReference type="Proteomes" id="UP000324800">
    <property type="component" value="Unassembled WGS sequence"/>
</dbReference>
<feature type="non-terminal residue" evidence="1">
    <location>
        <position position="1"/>
    </location>
</feature>
<feature type="non-terminal residue" evidence="1">
    <location>
        <position position="331"/>
    </location>
</feature>
<protein>
    <submittedName>
        <fullName evidence="1">Uncharacterized protein</fullName>
    </submittedName>
</protein>
<sequence>LTATSGDVLITGALPTYTTSFKSCSVGVAETAQHKAITHGGAIYLQVESGAHDKFWLGSAVYTNDASVDNVARFGQSLFIDGDDLMLCVPENTSEKIGYLLKSVERTDRFLENLQGYDHYENANGTGDAAFTIPLYYMYSHQYYCVYNVDNPVYPYAPSNNVRAYRSGHDNAGCGFYYWPCFSLKYAIYASMRRHNTHNYTKHNNIDNQDYNLYYDLDHNYNNYGHFVYKIGIKTGYLMNDSYTSWVYGNRIELQNSWPPGPSTGVGQYGEPGLTTPYTSPQVKSDFSIMLDKYLQCNNGSYEFRMLNFLVNPGSAYVIQAIPPASPLSGN</sequence>
<name>A0A5J4T4W8_9EUKA</name>
<dbReference type="AlphaFoldDB" id="A0A5J4T4W8"/>